<evidence type="ECO:0000313" key="8">
    <source>
        <dbReference type="Proteomes" id="UP000503339"/>
    </source>
</evidence>
<feature type="transmembrane region" description="Helical" evidence="6">
    <location>
        <begin position="419"/>
        <end position="439"/>
    </location>
</feature>
<keyword evidence="5 6" id="KW-0472">Membrane</keyword>
<dbReference type="PANTHER" id="PTHR42893:SF46">
    <property type="entry name" value="PROTEIN DETOXIFICATION 44, CHLOROPLASTIC"/>
    <property type="match status" value="1"/>
</dbReference>
<dbReference type="AlphaFoldDB" id="A0A6M7UQY7"/>
<feature type="transmembrane region" description="Helical" evidence="6">
    <location>
        <begin position="20"/>
        <end position="40"/>
    </location>
</feature>
<evidence type="ECO:0000256" key="5">
    <source>
        <dbReference type="ARBA" id="ARBA00023136"/>
    </source>
</evidence>
<dbReference type="InterPro" id="IPR044644">
    <property type="entry name" value="DinF-like"/>
</dbReference>
<feature type="transmembrane region" description="Helical" evidence="6">
    <location>
        <begin position="361"/>
        <end position="382"/>
    </location>
</feature>
<dbReference type="KEGG" id="merd:EB233_31800"/>
<dbReference type="Pfam" id="PF01554">
    <property type="entry name" value="MatE"/>
    <property type="match status" value="2"/>
</dbReference>
<feature type="transmembrane region" description="Helical" evidence="6">
    <location>
        <begin position="323"/>
        <end position="349"/>
    </location>
</feature>
<feature type="transmembrane region" description="Helical" evidence="6">
    <location>
        <begin position="52"/>
        <end position="74"/>
    </location>
</feature>
<keyword evidence="3 6" id="KW-0812">Transmembrane</keyword>
<feature type="transmembrane region" description="Helical" evidence="6">
    <location>
        <begin position="97"/>
        <end position="119"/>
    </location>
</feature>
<feature type="transmembrane region" description="Helical" evidence="6">
    <location>
        <begin position="139"/>
        <end position="162"/>
    </location>
</feature>
<dbReference type="CDD" id="cd13136">
    <property type="entry name" value="MATE_DinF_like"/>
    <property type="match status" value="1"/>
</dbReference>
<feature type="transmembrane region" description="Helical" evidence="6">
    <location>
        <begin position="169"/>
        <end position="190"/>
    </location>
</feature>
<feature type="transmembrane region" description="Helical" evidence="6">
    <location>
        <begin position="273"/>
        <end position="292"/>
    </location>
</feature>
<accession>A0A6M7UQY7</accession>
<dbReference type="RefSeq" id="WP_064990617.1">
    <property type="nucleotide sequence ID" value="NZ_CP033361.1"/>
</dbReference>
<dbReference type="GO" id="GO:0005886">
    <property type="term" value="C:plasma membrane"/>
    <property type="evidence" value="ECO:0007669"/>
    <property type="project" value="TreeGrafter"/>
</dbReference>
<dbReference type="NCBIfam" id="TIGR00797">
    <property type="entry name" value="matE"/>
    <property type="match status" value="1"/>
</dbReference>
<dbReference type="GO" id="GO:0042910">
    <property type="term" value="F:xenobiotic transmembrane transporter activity"/>
    <property type="evidence" value="ECO:0007669"/>
    <property type="project" value="InterPro"/>
</dbReference>
<evidence type="ECO:0000313" key="7">
    <source>
        <dbReference type="EMBL" id="QKC79444.1"/>
    </source>
</evidence>
<feature type="transmembrane region" description="Helical" evidence="6">
    <location>
        <begin position="394"/>
        <end position="413"/>
    </location>
</feature>
<evidence type="ECO:0000256" key="2">
    <source>
        <dbReference type="ARBA" id="ARBA00010199"/>
    </source>
</evidence>
<dbReference type="InterPro" id="IPR002528">
    <property type="entry name" value="MATE_fam"/>
</dbReference>
<sequence>MDKGATPADVRSFDVTNRSVLAIAVPMTLAYLTTPMLGLVDTAVVGQFGDAALLGGLAAGALVFDVVFTSFNFLRSGTTGLVAQAFGRGDPLEEQAVFWRAVLIAVVAGVVFAALSPLIAAGGQWFMDVGPRVSEAMGVYIRIRLLAAPFSLINYAILGYVLGRGEGGLGLLLQLVLNGINIALCFLLGLKLGWGVAGVAWATVIGEFLAMLLGLAIVVRRFRATPPLPRHRLLDLAAFLRMLSLNRDIMIRSFSLLAAFALFTRQGAQFGTVTLAANAVLMNFFLVAGYFLDSFATAAEQLAGRAVGARAELPFRRAVRLTLFWGLGLAGAATLVLLSAGANLVAIVITSQEVRAVADIYLPWAAFTALSGVLAFQMDGVFIGATWSRDMRNMMLLSFLVFTVALLTLAPAFGNHGLWAALHVFLLVRGFSLLTILRLRVRTAFS</sequence>
<organism evidence="7 8">
    <name type="scientific">Mesorhizobium erdmanii</name>
    <dbReference type="NCBI Taxonomy" id="1777866"/>
    <lineage>
        <taxon>Bacteria</taxon>
        <taxon>Pseudomonadati</taxon>
        <taxon>Pseudomonadota</taxon>
        <taxon>Alphaproteobacteria</taxon>
        <taxon>Hyphomicrobiales</taxon>
        <taxon>Phyllobacteriaceae</taxon>
        <taxon>Mesorhizobium</taxon>
    </lineage>
</organism>
<feature type="transmembrane region" description="Helical" evidence="6">
    <location>
        <begin position="249"/>
        <end position="267"/>
    </location>
</feature>
<gene>
    <name evidence="7" type="ORF">EB233_31800</name>
</gene>
<reference evidence="7 8" key="1">
    <citation type="submission" date="2018-10" db="EMBL/GenBank/DDBJ databases">
        <authorList>
            <person name="Perry B.J."/>
            <person name="Sullivan J.T."/>
            <person name="Murphy R.J.T."/>
            <person name="Ramsay J.P."/>
            <person name="Ronson C.W."/>
        </authorList>
    </citation>
    <scope>NUCLEOTIDE SEQUENCE [LARGE SCALE GENOMIC DNA]</scope>
    <source>
        <strain evidence="7 8">NZP2014</strain>
    </source>
</reference>
<proteinExistence type="inferred from homology"/>
<evidence type="ECO:0000256" key="3">
    <source>
        <dbReference type="ARBA" id="ARBA00022692"/>
    </source>
</evidence>
<evidence type="ECO:0000256" key="6">
    <source>
        <dbReference type="SAM" id="Phobius"/>
    </source>
</evidence>
<dbReference type="PANTHER" id="PTHR42893">
    <property type="entry name" value="PROTEIN DETOXIFICATION 44, CHLOROPLASTIC-RELATED"/>
    <property type="match status" value="1"/>
</dbReference>
<evidence type="ECO:0000256" key="4">
    <source>
        <dbReference type="ARBA" id="ARBA00022989"/>
    </source>
</evidence>
<keyword evidence="8" id="KW-1185">Reference proteome</keyword>
<evidence type="ECO:0000256" key="1">
    <source>
        <dbReference type="ARBA" id="ARBA00004141"/>
    </source>
</evidence>
<dbReference type="EMBL" id="CP033361">
    <property type="protein sequence ID" value="QKC79444.1"/>
    <property type="molecule type" value="Genomic_DNA"/>
</dbReference>
<comment type="similarity">
    <text evidence="2">Belongs to the multi antimicrobial extrusion (MATE) (TC 2.A.66.1) family.</text>
</comment>
<protein>
    <submittedName>
        <fullName evidence="7">MATE family efflux transporter</fullName>
    </submittedName>
</protein>
<dbReference type="Proteomes" id="UP000503339">
    <property type="component" value="Chromosome"/>
</dbReference>
<feature type="transmembrane region" description="Helical" evidence="6">
    <location>
        <begin position="196"/>
        <end position="219"/>
    </location>
</feature>
<name>A0A6M7UQY7_9HYPH</name>
<comment type="subcellular location">
    <subcellularLocation>
        <location evidence="1">Membrane</location>
        <topology evidence="1">Multi-pass membrane protein</topology>
    </subcellularLocation>
</comment>
<keyword evidence="4 6" id="KW-1133">Transmembrane helix</keyword>
<dbReference type="GO" id="GO:0015297">
    <property type="term" value="F:antiporter activity"/>
    <property type="evidence" value="ECO:0007669"/>
    <property type="project" value="InterPro"/>
</dbReference>